<organism evidence="3 4">
    <name type="scientific">Terrisporobacter othiniensis</name>
    <dbReference type="NCBI Taxonomy" id="1577792"/>
    <lineage>
        <taxon>Bacteria</taxon>
        <taxon>Bacillati</taxon>
        <taxon>Bacillota</taxon>
        <taxon>Clostridia</taxon>
        <taxon>Peptostreptococcales</taxon>
        <taxon>Peptostreptococcaceae</taxon>
        <taxon>Terrisporobacter</taxon>
    </lineage>
</organism>
<dbReference type="SUPFAM" id="SSF47413">
    <property type="entry name" value="lambda repressor-like DNA-binding domains"/>
    <property type="match status" value="1"/>
</dbReference>
<evidence type="ECO:0000313" key="4">
    <source>
        <dbReference type="Proteomes" id="UP000031189"/>
    </source>
</evidence>
<name>A0A0B3VJ30_9FIRM</name>
<dbReference type="InterPro" id="IPR010982">
    <property type="entry name" value="Lambda_DNA-bd_dom_sf"/>
</dbReference>
<dbReference type="Gene3D" id="2.60.120.10">
    <property type="entry name" value="Jelly Rolls"/>
    <property type="match status" value="1"/>
</dbReference>
<keyword evidence="1" id="KW-0238">DNA-binding</keyword>
<reference evidence="3 4" key="1">
    <citation type="submission" date="2014-12" db="EMBL/GenBank/DDBJ databases">
        <title>Draft genome sequence of Terrisporobacter sp. 08-306576, isolated from the blood culture of a bacteremia patient.</title>
        <authorList>
            <person name="Lund L.C."/>
            <person name="Sydenham T.V."/>
            <person name="Hogh S.V."/>
            <person name="Skov M.N."/>
            <person name="Kemp M."/>
            <person name="Justesen U.S."/>
        </authorList>
    </citation>
    <scope>NUCLEOTIDE SEQUENCE [LARGE SCALE GENOMIC DNA]</scope>
    <source>
        <strain evidence="3 4">08-306576</strain>
    </source>
</reference>
<comment type="caution">
    <text evidence="3">The sequence shown here is derived from an EMBL/GenBank/DDBJ whole genome shotgun (WGS) entry which is preliminary data.</text>
</comment>
<dbReference type="CDD" id="cd00093">
    <property type="entry name" value="HTH_XRE"/>
    <property type="match status" value="1"/>
</dbReference>
<accession>A0A0B3VJ30</accession>
<dbReference type="GO" id="GO:0003677">
    <property type="term" value="F:DNA binding"/>
    <property type="evidence" value="ECO:0007669"/>
    <property type="project" value="UniProtKB-KW"/>
</dbReference>
<dbReference type="RefSeq" id="WP_039680222.1">
    <property type="nucleotide sequence ID" value="NZ_JAWGXO010000012.1"/>
</dbReference>
<protein>
    <submittedName>
        <fullName evidence="3">MerR family transcriptional regulator</fullName>
    </submittedName>
</protein>
<dbReference type="Pfam" id="PF01381">
    <property type="entry name" value="HTH_3"/>
    <property type="match status" value="1"/>
</dbReference>
<proteinExistence type="predicted"/>
<dbReference type="SMART" id="SM00530">
    <property type="entry name" value="HTH_XRE"/>
    <property type="match status" value="1"/>
</dbReference>
<dbReference type="OrthoDB" id="9814553at2"/>
<feature type="domain" description="HTH cro/C1-type" evidence="2">
    <location>
        <begin position="12"/>
        <end position="65"/>
    </location>
</feature>
<evidence type="ECO:0000313" key="3">
    <source>
        <dbReference type="EMBL" id="KHS56771.1"/>
    </source>
</evidence>
<dbReference type="GO" id="GO:0003700">
    <property type="term" value="F:DNA-binding transcription factor activity"/>
    <property type="evidence" value="ECO:0007669"/>
    <property type="project" value="TreeGrafter"/>
</dbReference>
<dbReference type="InterPro" id="IPR014710">
    <property type="entry name" value="RmlC-like_jellyroll"/>
</dbReference>
<dbReference type="InterPro" id="IPR013096">
    <property type="entry name" value="Cupin_2"/>
</dbReference>
<sequence>MNDVQISKNICEYRKRKGLTIKELAQLTGVTSSLLSQIEKGTANPSINTIKQISNALEIPLFNFFIDDSYTENLVVRKDKRKKMVFSEDDNFAYELLTPNLQGDIEFVLMTIPANESSSSEQFSHKGEEVAYVMKGKVDLHMMNTVIELNCGDSVKIPTLSQHKWENRSNEECQVIFAVTPPSF</sequence>
<dbReference type="PANTHER" id="PTHR46797:SF19">
    <property type="entry name" value="BLL2473 PROTEIN"/>
    <property type="match status" value="1"/>
</dbReference>
<dbReference type="AlphaFoldDB" id="A0A0B3VJ30"/>
<evidence type="ECO:0000256" key="1">
    <source>
        <dbReference type="ARBA" id="ARBA00023125"/>
    </source>
</evidence>
<dbReference type="InterPro" id="IPR011051">
    <property type="entry name" value="RmlC_Cupin_sf"/>
</dbReference>
<dbReference type="GO" id="GO:0005829">
    <property type="term" value="C:cytosol"/>
    <property type="evidence" value="ECO:0007669"/>
    <property type="project" value="TreeGrafter"/>
</dbReference>
<dbReference type="STRING" id="1577792.QX51_12400"/>
<dbReference type="CDD" id="cd02209">
    <property type="entry name" value="cupin_XRE_C"/>
    <property type="match status" value="1"/>
</dbReference>
<dbReference type="PANTHER" id="PTHR46797">
    <property type="entry name" value="HTH-TYPE TRANSCRIPTIONAL REGULATOR"/>
    <property type="match status" value="1"/>
</dbReference>
<dbReference type="PROSITE" id="PS50943">
    <property type="entry name" value="HTH_CROC1"/>
    <property type="match status" value="1"/>
</dbReference>
<dbReference type="InterPro" id="IPR001387">
    <property type="entry name" value="Cro/C1-type_HTH"/>
</dbReference>
<dbReference type="InterPro" id="IPR050807">
    <property type="entry name" value="TransReg_Diox_bact_type"/>
</dbReference>
<dbReference type="SUPFAM" id="SSF51182">
    <property type="entry name" value="RmlC-like cupins"/>
    <property type="match status" value="1"/>
</dbReference>
<evidence type="ECO:0000259" key="2">
    <source>
        <dbReference type="PROSITE" id="PS50943"/>
    </source>
</evidence>
<gene>
    <name evidence="3" type="ORF">QX51_12400</name>
</gene>
<dbReference type="EMBL" id="JWHR01000109">
    <property type="protein sequence ID" value="KHS56771.1"/>
    <property type="molecule type" value="Genomic_DNA"/>
</dbReference>
<dbReference type="Pfam" id="PF07883">
    <property type="entry name" value="Cupin_2"/>
    <property type="match status" value="1"/>
</dbReference>
<keyword evidence="4" id="KW-1185">Reference proteome</keyword>
<dbReference type="Gene3D" id="1.10.260.40">
    <property type="entry name" value="lambda repressor-like DNA-binding domains"/>
    <property type="match status" value="1"/>
</dbReference>
<dbReference type="Proteomes" id="UP000031189">
    <property type="component" value="Unassembled WGS sequence"/>
</dbReference>